<dbReference type="Proteomes" id="UP000008363">
    <property type="component" value="Unassembled WGS sequence"/>
</dbReference>
<dbReference type="Pfam" id="PF13026">
    <property type="entry name" value="DUF3887"/>
    <property type="match status" value="1"/>
</dbReference>
<sequence>MPQSLTDLVAALRHDLDAILAAPVLDSTDEPLSTVRTAANVQARSGDVVAAAVQRARRAGRTWQQIGDALGISRQAAFQRFGRPIDPRTGEAMNTTPLPEAVGIAETVLDDLAHSRWDDVAARFDATVAEKLNADGLAAAWAQVVGTVGTYERHGDVEASRAADFTITNTPLVFEAGDFVARITFRDDQTIAGLFILPPELAK</sequence>
<comment type="caution">
    <text evidence="2">The sequence shown here is derived from an EMBL/GenBank/DDBJ whole genome shotgun (WGS) entry which is preliminary data.</text>
</comment>
<dbReference type="InterPro" id="IPR024981">
    <property type="entry name" value="DUF3887"/>
</dbReference>
<dbReference type="AlphaFoldDB" id="K6WUE3"/>
<accession>K6WUE3</accession>
<dbReference type="Gene3D" id="3.10.450.590">
    <property type="match status" value="1"/>
</dbReference>
<proteinExistence type="predicted"/>
<evidence type="ECO:0000259" key="1">
    <source>
        <dbReference type="Pfam" id="PF13026"/>
    </source>
</evidence>
<dbReference type="RefSeq" id="WP_006332808.1">
    <property type="nucleotide sequence ID" value="NZ_BAHC01000087.1"/>
</dbReference>
<dbReference type="EMBL" id="BAHC01000087">
    <property type="protein sequence ID" value="GAB90174.1"/>
    <property type="molecule type" value="Genomic_DNA"/>
</dbReference>
<keyword evidence="3" id="KW-1185">Reference proteome</keyword>
<dbReference type="OrthoDB" id="68373at2"/>
<organism evidence="2 3">
    <name type="scientific">Gordonia rhizosphera NBRC 16068</name>
    <dbReference type="NCBI Taxonomy" id="1108045"/>
    <lineage>
        <taxon>Bacteria</taxon>
        <taxon>Bacillati</taxon>
        <taxon>Actinomycetota</taxon>
        <taxon>Actinomycetes</taxon>
        <taxon>Mycobacteriales</taxon>
        <taxon>Gordoniaceae</taxon>
        <taxon>Gordonia</taxon>
    </lineage>
</organism>
<reference evidence="2 3" key="1">
    <citation type="submission" date="2012-08" db="EMBL/GenBank/DDBJ databases">
        <title>Whole genome shotgun sequence of Gordonia rhizosphera NBRC 16068.</title>
        <authorList>
            <person name="Takarada H."/>
            <person name="Isaki S."/>
            <person name="Hosoyama A."/>
            <person name="Tsuchikane K."/>
            <person name="Katsumata H."/>
            <person name="Baba S."/>
            <person name="Ohji S."/>
            <person name="Yamazaki S."/>
            <person name="Fujita N."/>
        </authorList>
    </citation>
    <scope>NUCLEOTIDE SEQUENCE [LARGE SCALE GENOMIC DNA]</scope>
    <source>
        <strain evidence="2 3">NBRC 16068</strain>
    </source>
</reference>
<dbReference type="eggNOG" id="ENOG5032UNW">
    <property type="taxonomic scope" value="Bacteria"/>
</dbReference>
<evidence type="ECO:0000313" key="2">
    <source>
        <dbReference type="EMBL" id="GAB90174.1"/>
    </source>
</evidence>
<gene>
    <name evidence="2" type="ORF">GORHZ_087_00030</name>
</gene>
<evidence type="ECO:0000313" key="3">
    <source>
        <dbReference type="Proteomes" id="UP000008363"/>
    </source>
</evidence>
<name>K6WUE3_9ACTN</name>
<feature type="domain" description="DUF3887" evidence="1">
    <location>
        <begin position="105"/>
        <end position="194"/>
    </location>
</feature>
<protein>
    <recommendedName>
        <fullName evidence="1">DUF3887 domain-containing protein</fullName>
    </recommendedName>
</protein>
<dbReference type="STRING" id="1108045.GORHZ_087_00030"/>